<name>A0A8T0IP59_CERPU</name>
<dbReference type="Gene3D" id="1.25.70.10">
    <property type="entry name" value="Transcription termination factor 3, mitochondrial"/>
    <property type="match status" value="1"/>
</dbReference>
<dbReference type="InterPro" id="IPR038538">
    <property type="entry name" value="MTERF_sf"/>
</dbReference>
<evidence type="ECO:0000313" key="5">
    <source>
        <dbReference type="Proteomes" id="UP000822688"/>
    </source>
</evidence>
<keyword evidence="2" id="KW-0805">Transcription regulation</keyword>
<evidence type="ECO:0000256" key="1">
    <source>
        <dbReference type="ARBA" id="ARBA00007692"/>
    </source>
</evidence>
<dbReference type="PANTHER" id="PTHR13068:SF228">
    <property type="match status" value="1"/>
</dbReference>
<organism evidence="4 5">
    <name type="scientific">Ceratodon purpureus</name>
    <name type="common">Fire moss</name>
    <name type="synonym">Dicranum purpureum</name>
    <dbReference type="NCBI Taxonomy" id="3225"/>
    <lineage>
        <taxon>Eukaryota</taxon>
        <taxon>Viridiplantae</taxon>
        <taxon>Streptophyta</taxon>
        <taxon>Embryophyta</taxon>
        <taxon>Bryophyta</taxon>
        <taxon>Bryophytina</taxon>
        <taxon>Bryopsida</taxon>
        <taxon>Dicranidae</taxon>
        <taxon>Pseudoditrichales</taxon>
        <taxon>Ditrichaceae</taxon>
        <taxon>Ceratodon</taxon>
    </lineage>
</organism>
<proteinExistence type="inferred from homology"/>
<comment type="similarity">
    <text evidence="1">Belongs to the mTERF family.</text>
</comment>
<protein>
    <submittedName>
        <fullName evidence="4">Uncharacterized protein</fullName>
    </submittedName>
</protein>
<dbReference type="Pfam" id="PF02536">
    <property type="entry name" value="mTERF"/>
    <property type="match status" value="2"/>
</dbReference>
<dbReference type="Proteomes" id="UP000822688">
    <property type="component" value="Chromosome 3"/>
</dbReference>
<dbReference type="InterPro" id="IPR003690">
    <property type="entry name" value="MTERF"/>
</dbReference>
<keyword evidence="3" id="KW-0809">Transit peptide</keyword>
<accession>A0A8T0IP59</accession>
<keyword evidence="5" id="KW-1185">Reference proteome</keyword>
<dbReference type="GO" id="GO:0003676">
    <property type="term" value="F:nucleic acid binding"/>
    <property type="evidence" value="ECO:0007669"/>
    <property type="project" value="InterPro"/>
</dbReference>
<reference evidence="4" key="1">
    <citation type="submission" date="2020-06" db="EMBL/GenBank/DDBJ databases">
        <title>WGS assembly of Ceratodon purpureus strain R40.</title>
        <authorList>
            <person name="Carey S.B."/>
            <person name="Jenkins J."/>
            <person name="Shu S."/>
            <person name="Lovell J.T."/>
            <person name="Sreedasyam A."/>
            <person name="Maumus F."/>
            <person name="Tiley G.P."/>
            <person name="Fernandez-Pozo N."/>
            <person name="Barry K."/>
            <person name="Chen C."/>
            <person name="Wang M."/>
            <person name="Lipzen A."/>
            <person name="Daum C."/>
            <person name="Saski C.A."/>
            <person name="Payton A.C."/>
            <person name="Mcbreen J.C."/>
            <person name="Conrad R.E."/>
            <person name="Kollar L.M."/>
            <person name="Olsson S."/>
            <person name="Huttunen S."/>
            <person name="Landis J.B."/>
            <person name="Wickett N.J."/>
            <person name="Johnson M.G."/>
            <person name="Rensing S.A."/>
            <person name="Grimwood J."/>
            <person name="Schmutz J."/>
            <person name="Mcdaniel S.F."/>
        </authorList>
    </citation>
    <scope>NUCLEOTIDE SEQUENCE</scope>
    <source>
        <strain evidence="4">R40</strain>
    </source>
</reference>
<dbReference type="PANTHER" id="PTHR13068">
    <property type="entry name" value="CGI-12 PROTEIN-RELATED"/>
    <property type="match status" value="1"/>
</dbReference>
<gene>
    <name evidence="4" type="ORF">KC19_3G234900</name>
</gene>
<dbReference type="EMBL" id="CM026423">
    <property type="protein sequence ID" value="KAG0584795.1"/>
    <property type="molecule type" value="Genomic_DNA"/>
</dbReference>
<comment type="caution">
    <text evidence="4">The sequence shown here is derived from an EMBL/GenBank/DDBJ whole genome shotgun (WGS) entry which is preliminary data.</text>
</comment>
<evidence type="ECO:0000313" key="4">
    <source>
        <dbReference type="EMBL" id="KAG0584795.1"/>
    </source>
</evidence>
<keyword evidence="2" id="KW-0804">Transcription</keyword>
<dbReference type="SMART" id="SM00733">
    <property type="entry name" value="Mterf"/>
    <property type="match status" value="8"/>
</dbReference>
<dbReference type="GO" id="GO:0006353">
    <property type="term" value="P:DNA-templated transcription termination"/>
    <property type="evidence" value="ECO:0007669"/>
    <property type="project" value="UniProtKB-KW"/>
</dbReference>
<evidence type="ECO:0000256" key="2">
    <source>
        <dbReference type="ARBA" id="ARBA00022472"/>
    </source>
</evidence>
<keyword evidence="2" id="KW-0806">Transcription termination</keyword>
<evidence type="ECO:0000256" key="3">
    <source>
        <dbReference type="ARBA" id="ARBA00022946"/>
    </source>
</evidence>
<dbReference type="AlphaFoldDB" id="A0A8T0IP59"/>
<sequence>MRRAWKCVQGRARQDRRNSCFAGVPSQGLHKCSADALASTSCPCSSTEPIVGRKVISTTQKLRHYVAPSCSSSPSGMPPVFQRRFYPVVEFYGQILRHEPVNERNFRIKIGGEFFFDITRGFVSASRGFSSGHKLHSAVRHSHASYASAAASAVERDYVDTSTSIPADVVIQPSLAGLELVDVTESLSALEAGTLSHVLDLEAKLRCLRDWGLTDEELAKLRLHVPSSVRSALLKNSAKKLVEVATFLVEECGVPKLKVADALLGNVFLASSRIEDCLRPKATYLLSLGITKEQVGKIIDRCPQILTYSMEQRVLPIQRKLIECGLKMEDIGKAVMKYPGLLGTGINKIDRTIQFLKAAGVVEIAKCICRHPQILSLSLDGKVHNMTSFLKSDLLLDTEVINKTISLQPSIFTYSVEHNLRPKVIYFLSLGLERREIGRMIAVHPAIMGHSLETSIKPKIDFLVNVMHRTVNEIVSFPQYLSYSLVSRIQPRYKYLAEKKIHLLSLSSMLSCRPDIFQKRYSSGYEPATPQMLAHRARASRRQRLDLRIRDSVM</sequence>